<dbReference type="EMBL" id="KU926705">
    <property type="protein sequence ID" value="ANC57866.1"/>
    <property type="molecule type" value="Genomic_DNA"/>
</dbReference>
<evidence type="ECO:0000256" key="1">
    <source>
        <dbReference type="SAM" id="Phobius"/>
    </source>
</evidence>
<reference evidence="2" key="1">
    <citation type="submission" date="2016-03" db="EMBL/GenBank/DDBJ databases">
        <title>Partial sequence of psychrophilic Colwellia sp.</title>
        <authorList>
            <person name="Pankowski J.A."/>
            <person name="Leong J.S."/>
            <person name="Nano F.E."/>
        </authorList>
    </citation>
    <scope>NUCLEOTIDE SEQUENCE</scope>
    <source>
        <strain evidence="2">C1</strain>
    </source>
</reference>
<organism evidence="2">
    <name type="scientific">Colwellia sp. C1</name>
    <dbReference type="NCBI Taxonomy" id="1737566"/>
    <lineage>
        <taxon>Bacteria</taxon>
        <taxon>Pseudomonadati</taxon>
        <taxon>Pseudomonadota</taxon>
        <taxon>Gammaproteobacteria</taxon>
        <taxon>Alteromonadales</taxon>
        <taxon>Colwelliaceae</taxon>
        <taxon>Colwellia</taxon>
    </lineage>
</organism>
<protein>
    <submittedName>
        <fullName evidence="2">Uncharacterized protein</fullName>
    </submittedName>
</protein>
<feature type="transmembrane region" description="Helical" evidence="1">
    <location>
        <begin position="12"/>
        <end position="34"/>
    </location>
</feature>
<keyword evidence="1" id="KW-1133">Transmembrane helix</keyword>
<accession>A0A161IZ43</accession>
<evidence type="ECO:0000313" key="2">
    <source>
        <dbReference type="EMBL" id="ANC57866.1"/>
    </source>
</evidence>
<sequence>MLGANTSYLYKFIALVLTTLIIYWLISIWNITIWQQVLLEKTTENQPSKALKQMINNKGRSLVFTNVDLPELPKKTIDLIKKNAASPQSSIKKTKQPLTDKQPILFNKQATKKANNKSEKQVINAVNKDSTSAIYQQLVSDNSINIELAWPNESSARQGLFTFLYQCLGMKFGVLNNKKVTLAKTFYQNVNANDEQQPSEWLRIAQGQLASQERLWLQQYHLSGTPVRLFPKVLDWQLAKFINIQLNGKPLKSLRAFYKYDHQRLMLNNIRLNGQWLSAEWTLTENKCAI</sequence>
<proteinExistence type="predicted"/>
<keyword evidence="1" id="KW-0472">Membrane</keyword>
<dbReference type="AlphaFoldDB" id="A0A161IZ43"/>
<name>A0A161IZ43_9GAMM</name>
<keyword evidence="1" id="KW-0812">Transmembrane</keyword>